<name>A0A5A7P1G7_STRAF</name>
<dbReference type="OrthoDB" id="10252633at2759"/>
<keyword evidence="1" id="KW-0689">Ribosomal protein</keyword>
<gene>
    <name evidence="1" type="ORF">STAS_02299</name>
</gene>
<feature type="non-terminal residue" evidence="1">
    <location>
        <position position="130"/>
    </location>
</feature>
<dbReference type="AlphaFoldDB" id="A0A5A7P1G7"/>
<protein>
    <submittedName>
        <fullName evidence="1">60S ribosomal protein L9</fullName>
    </submittedName>
</protein>
<organism evidence="1 2">
    <name type="scientific">Striga asiatica</name>
    <name type="common">Asiatic witchweed</name>
    <name type="synonym">Buchnera asiatica</name>
    <dbReference type="NCBI Taxonomy" id="4170"/>
    <lineage>
        <taxon>Eukaryota</taxon>
        <taxon>Viridiplantae</taxon>
        <taxon>Streptophyta</taxon>
        <taxon>Embryophyta</taxon>
        <taxon>Tracheophyta</taxon>
        <taxon>Spermatophyta</taxon>
        <taxon>Magnoliopsida</taxon>
        <taxon>eudicotyledons</taxon>
        <taxon>Gunneridae</taxon>
        <taxon>Pentapetalae</taxon>
        <taxon>asterids</taxon>
        <taxon>lamiids</taxon>
        <taxon>Lamiales</taxon>
        <taxon>Orobanchaceae</taxon>
        <taxon>Buchnereae</taxon>
        <taxon>Striga</taxon>
    </lineage>
</organism>
<sequence length="130" mass="14876">MWAATPFRPQLAFDATDGGGFLGHMVWTVHDDGTIKVKAPRDKLTLNFKHLNLDFWLITDEATSEKKLKVDMWAARKQPPPHHCITKLPWAEEGMRNLLQFFMTELGTFKDGDLLGKWGCGVVRDFSLFK</sequence>
<accession>A0A5A7P1G7</accession>
<proteinExistence type="predicted"/>
<keyword evidence="2" id="KW-1185">Reference proteome</keyword>
<dbReference type="Proteomes" id="UP000325081">
    <property type="component" value="Unassembled WGS sequence"/>
</dbReference>
<dbReference type="EMBL" id="BKCP01001114">
    <property type="protein sequence ID" value="GER26635.1"/>
    <property type="molecule type" value="Genomic_DNA"/>
</dbReference>
<dbReference type="GO" id="GO:0005840">
    <property type="term" value="C:ribosome"/>
    <property type="evidence" value="ECO:0007669"/>
    <property type="project" value="UniProtKB-KW"/>
</dbReference>
<comment type="caution">
    <text evidence="1">The sequence shown here is derived from an EMBL/GenBank/DDBJ whole genome shotgun (WGS) entry which is preliminary data.</text>
</comment>
<evidence type="ECO:0000313" key="1">
    <source>
        <dbReference type="EMBL" id="GER26635.1"/>
    </source>
</evidence>
<keyword evidence="1" id="KW-0687">Ribonucleoprotein</keyword>
<evidence type="ECO:0000313" key="2">
    <source>
        <dbReference type="Proteomes" id="UP000325081"/>
    </source>
</evidence>
<reference evidence="2" key="1">
    <citation type="journal article" date="2019" name="Curr. Biol.">
        <title>Genome Sequence of Striga asiatica Provides Insight into the Evolution of Plant Parasitism.</title>
        <authorList>
            <person name="Yoshida S."/>
            <person name="Kim S."/>
            <person name="Wafula E.K."/>
            <person name="Tanskanen J."/>
            <person name="Kim Y.M."/>
            <person name="Honaas L."/>
            <person name="Yang Z."/>
            <person name="Spallek T."/>
            <person name="Conn C.E."/>
            <person name="Ichihashi Y."/>
            <person name="Cheong K."/>
            <person name="Cui S."/>
            <person name="Der J.P."/>
            <person name="Gundlach H."/>
            <person name="Jiao Y."/>
            <person name="Hori C."/>
            <person name="Ishida J.K."/>
            <person name="Kasahara H."/>
            <person name="Kiba T."/>
            <person name="Kim M.S."/>
            <person name="Koo N."/>
            <person name="Laohavisit A."/>
            <person name="Lee Y.H."/>
            <person name="Lumba S."/>
            <person name="McCourt P."/>
            <person name="Mortimer J.C."/>
            <person name="Mutuku J.M."/>
            <person name="Nomura T."/>
            <person name="Sasaki-Sekimoto Y."/>
            <person name="Seto Y."/>
            <person name="Wang Y."/>
            <person name="Wakatake T."/>
            <person name="Sakakibara H."/>
            <person name="Demura T."/>
            <person name="Yamaguchi S."/>
            <person name="Yoneyama K."/>
            <person name="Manabe R.I."/>
            <person name="Nelson D.C."/>
            <person name="Schulman A.H."/>
            <person name="Timko M.P."/>
            <person name="dePamphilis C.W."/>
            <person name="Choi D."/>
            <person name="Shirasu K."/>
        </authorList>
    </citation>
    <scope>NUCLEOTIDE SEQUENCE [LARGE SCALE GENOMIC DNA]</scope>
    <source>
        <strain evidence="2">cv. UVA1</strain>
    </source>
</reference>